<dbReference type="InterPro" id="IPR013783">
    <property type="entry name" value="Ig-like_fold"/>
</dbReference>
<dbReference type="Pfam" id="PF04349">
    <property type="entry name" value="MdoG"/>
    <property type="match status" value="1"/>
</dbReference>
<comment type="similarity">
    <text evidence="3">Belongs to the OpgD/OpgG family.</text>
</comment>
<dbReference type="Gene3D" id="2.60.40.10">
    <property type="entry name" value="Immunoglobulins"/>
    <property type="match status" value="1"/>
</dbReference>
<dbReference type="Proteomes" id="UP000663859">
    <property type="component" value="Unassembled WGS sequence"/>
</dbReference>
<dbReference type="PANTHER" id="PTHR30504">
    <property type="entry name" value="GLUCANS BIOSYNTHESIS PROTEIN"/>
    <property type="match status" value="1"/>
</dbReference>
<dbReference type="InterPro" id="IPR014718">
    <property type="entry name" value="GH-type_carb-bd"/>
</dbReference>
<sequence>MPLLSKKTLKIHLVFGTITAVLLFILSTQPPRRPAFSFQDVVEMARKKIREPRVLLTVPSFLSNLSYDQYRQIRWREEHTLWRAEGLPFQITFFHLGYLFTQPVLFNQVDDEGVKPIPYLPRFFDFGSLRFPGPLPTRYGYAGFRIFFPLDRRDSLNEVASFLGASYFRMVGKNQVFGLSARGIAVNTVAQKKEEFPAFTEFWLRKPSPNARELEFYGLLEGESVTGAYRFRLTPGEETRLTVRAVLFLRREVEEMGIAPLTSMFWYGENTGTTFGNPHPEVHDSDGLLVESSSGEWVWRPLDYGKTRRVEDFILMDPKGFGLLQRDREFSHYDDLAMLYNKRPSAWVEPSTRWGRGRVRLVQLPTTDANVDNVVAYWIPESFPQPGGRPLEVEYTIDWFSDHPQRPPLGRCILMRVDHQDAPNLRTYILDFAGDRLKNLPPDTPLEVKVTASEGGSVSDVRAVKNPFDQSWRVTFTVWSQPKGPPVHLRCWLVLKGEPLSETWDYIWTP</sequence>
<feature type="domain" description="Glucan biosynthesis periplasmic MdoG C-terminal" evidence="5">
    <location>
        <begin position="36"/>
        <end position="508"/>
    </location>
</feature>
<proteinExistence type="inferred from homology"/>
<evidence type="ECO:0000256" key="2">
    <source>
        <dbReference type="ARBA" id="ARBA00005001"/>
    </source>
</evidence>
<dbReference type="UniPathway" id="UPA00637"/>
<evidence type="ECO:0000313" key="6">
    <source>
        <dbReference type="EMBL" id="CAF0697022.1"/>
    </source>
</evidence>
<keyword evidence="4" id="KW-0574">Periplasm</keyword>
<evidence type="ECO:0000256" key="4">
    <source>
        <dbReference type="ARBA" id="ARBA00022764"/>
    </source>
</evidence>
<comment type="subcellular location">
    <subcellularLocation>
        <location evidence="1">Periplasm</location>
    </subcellularLocation>
</comment>
<organism evidence="6 7">
    <name type="scientific">Candidatus Methylacidithermus pantelleriae</name>
    <dbReference type="NCBI Taxonomy" id="2744239"/>
    <lineage>
        <taxon>Bacteria</taxon>
        <taxon>Pseudomonadati</taxon>
        <taxon>Verrucomicrobiota</taxon>
        <taxon>Methylacidiphilae</taxon>
        <taxon>Methylacidiphilales</taxon>
        <taxon>Methylacidiphilaceae</taxon>
        <taxon>Candidatus Methylacidithermus</taxon>
    </lineage>
</organism>
<dbReference type="InterPro" id="IPR011013">
    <property type="entry name" value="Gal_mutarotase_sf_dom"/>
</dbReference>
<dbReference type="AlphaFoldDB" id="A0A8J2BKP2"/>
<dbReference type="InterPro" id="IPR014756">
    <property type="entry name" value="Ig_E-set"/>
</dbReference>
<dbReference type="PANTHER" id="PTHR30504:SF2">
    <property type="entry name" value="GLUCANS BIOSYNTHESIS PROTEIN G"/>
    <property type="match status" value="1"/>
</dbReference>
<dbReference type="GO" id="GO:0051274">
    <property type="term" value="P:beta-glucan biosynthetic process"/>
    <property type="evidence" value="ECO:0007669"/>
    <property type="project" value="TreeGrafter"/>
</dbReference>
<keyword evidence="7" id="KW-1185">Reference proteome</keyword>
<dbReference type="GO" id="GO:0003824">
    <property type="term" value="F:catalytic activity"/>
    <property type="evidence" value="ECO:0007669"/>
    <property type="project" value="InterPro"/>
</dbReference>
<dbReference type="GO" id="GO:0030288">
    <property type="term" value="C:outer membrane-bounded periplasmic space"/>
    <property type="evidence" value="ECO:0007669"/>
    <property type="project" value="TreeGrafter"/>
</dbReference>
<dbReference type="SUPFAM" id="SSF74650">
    <property type="entry name" value="Galactose mutarotase-like"/>
    <property type="match status" value="1"/>
</dbReference>
<evidence type="ECO:0000256" key="3">
    <source>
        <dbReference type="ARBA" id="ARBA00009284"/>
    </source>
</evidence>
<comment type="pathway">
    <text evidence="2">Glycan metabolism; osmoregulated periplasmic glucan (OPG) biosynthesis.</text>
</comment>
<comment type="caution">
    <text evidence="6">The sequence shown here is derived from an EMBL/GenBank/DDBJ whole genome shotgun (WGS) entry which is preliminary data.</text>
</comment>
<dbReference type="Gene3D" id="2.70.98.10">
    <property type="match status" value="1"/>
</dbReference>
<accession>A0A8J2BKP2</accession>
<evidence type="ECO:0000259" key="5">
    <source>
        <dbReference type="Pfam" id="PF04349"/>
    </source>
</evidence>
<dbReference type="GO" id="GO:0030246">
    <property type="term" value="F:carbohydrate binding"/>
    <property type="evidence" value="ECO:0007669"/>
    <property type="project" value="InterPro"/>
</dbReference>
<name>A0A8J2BKP2_9BACT</name>
<dbReference type="InterPro" id="IPR007444">
    <property type="entry name" value="Glucan_biosyn_MdoG_C"/>
</dbReference>
<gene>
    <name evidence="6" type="primary">opgG</name>
    <name evidence="6" type="ORF">MPNT_200031</name>
</gene>
<evidence type="ECO:0000313" key="7">
    <source>
        <dbReference type="Proteomes" id="UP000663859"/>
    </source>
</evidence>
<dbReference type="SUPFAM" id="SSF81296">
    <property type="entry name" value="E set domains"/>
    <property type="match status" value="1"/>
</dbReference>
<evidence type="ECO:0000256" key="1">
    <source>
        <dbReference type="ARBA" id="ARBA00004418"/>
    </source>
</evidence>
<reference evidence="6" key="1">
    <citation type="submission" date="2021-02" db="EMBL/GenBank/DDBJ databases">
        <authorList>
            <person name="Cremers G."/>
            <person name="Picone N."/>
        </authorList>
    </citation>
    <scope>NUCLEOTIDE SEQUENCE</scope>
    <source>
        <strain evidence="6">PQ17</strain>
    </source>
</reference>
<dbReference type="PIRSF" id="PIRSF006281">
    <property type="entry name" value="MdoG"/>
    <property type="match status" value="1"/>
</dbReference>
<protein>
    <submittedName>
        <fullName evidence="6">Glucans biosynthesis protein G</fullName>
    </submittedName>
</protein>
<dbReference type="InterPro" id="IPR014438">
    <property type="entry name" value="Glucan_biosyn_MdoG/MdoD"/>
</dbReference>
<dbReference type="EMBL" id="CAJNOB010000013">
    <property type="protein sequence ID" value="CAF0697022.1"/>
    <property type="molecule type" value="Genomic_DNA"/>
</dbReference>